<evidence type="ECO:0000313" key="2">
    <source>
        <dbReference type="EMBL" id="KAA8641599.1"/>
    </source>
</evidence>
<feature type="region of interest" description="Disordered" evidence="1">
    <location>
        <begin position="34"/>
        <end position="66"/>
    </location>
</feature>
<evidence type="ECO:0000256" key="1">
    <source>
        <dbReference type="SAM" id="MobiDB-lite"/>
    </source>
</evidence>
<accession>A0A5M9MAN0</accession>
<feature type="region of interest" description="Disordered" evidence="1">
    <location>
        <begin position="155"/>
        <end position="177"/>
    </location>
</feature>
<dbReference type="RefSeq" id="XP_033420961.1">
    <property type="nucleotide sequence ID" value="XM_033576297.1"/>
</dbReference>
<gene>
    <name evidence="2" type="ORF">ATNIH1004_011735</name>
</gene>
<proteinExistence type="predicted"/>
<dbReference type="Proteomes" id="UP000324241">
    <property type="component" value="Unassembled WGS sequence"/>
</dbReference>
<feature type="compositionally biased region" description="Polar residues" evidence="1">
    <location>
        <begin position="163"/>
        <end position="177"/>
    </location>
</feature>
<comment type="caution">
    <text evidence="2">The sequence shown here is derived from an EMBL/GenBank/DDBJ whole genome shotgun (WGS) entry which is preliminary data.</text>
</comment>
<dbReference type="EMBL" id="QUQM01000009">
    <property type="protein sequence ID" value="KAA8641599.1"/>
    <property type="molecule type" value="Genomic_DNA"/>
</dbReference>
<dbReference type="GeneID" id="54334436"/>
<protein>
    <submittedName>
        <fullName evidence="2">Uncharacterized protein</fullName>
    </submittedName>
</protein>
<dbReference type="AlphaFoldDB" id="A0A5M9MAN0"/>
<reference evidence="2 3" key="1">
    <citation type="submission" date="2019-08" db="EMBL/GenBank/DDBJ databases">
        <title>The genome sequence of a newly discovered highly antifungal drug resistant Aspergillus species, Aspergillus tanneri NIH 1004.</title>
        <authorList>
            <person name="Mounaud S."/>
            <person name="Singh I."/>
            <person name="Joardar V."/>
            <person name="Pakala S."/>
            <person name="Pakala S."/>
            <person name="Venepally P."/>
            <person name="Chung J.K."/>
            <person name="Losada L."/>
            <person name="Nierman W.C."/>
        </authorList>
    </citation>
    <scope>NUCLEOTIDE SEQUENCE [LARGE SCALE GENOMIC DNA]</scope>
    <source>
        <strain evidence="2 3">NIH1004</strain>
    </source>
</reference>
<evidence type="ECO:0000313" key="3">
    <source>
        <dbReference type="Proteomes" id="UP000324241"/>
    </source>
</evidence>
<organism evidence="2 3">
    <name type="scientific">Aspergillus tanneri</name>
    <dbReference type="NCBI Taxonomy" id="1220188"/>
    <lineage>
        <taxon>Eukaryota</taxon>
        <taxon>Fungi</taxon>
        <taxon>Dikarya</taxon>
        <taxon>Ascomycota</taxon>
        <taxon>Pezizomycotina</taxon>
        <taxon>Eurotiomycetes</taxon>
        <taxon>Eurotiomycetidae</taxon>
        <taxon>Eurotiales</taxon>
        <taxon>Aspergillaceae</taxon>
        <taxon>Aspergillus</taxon>
        <taxon>Aspergillus subgen. Circumdati</taxon>
    </lineage>
</organism>
<sequence>MPPKHSNTGEGLTTRSILYDKYTPDSAAAEIARIRNKSWKRGHPIERRKPGPPPRDAGPGSSNPIVEAKAHYGDSITTPELGEEIGDAVVNGDFYIQFWVTVHINGKLALRKILHVTSRRTFDIRNFEEHLMEQIDKAVNGLEFEVVTRMAVIKHDGGRGGSKQHNFETSQLQPQRR</sequence>
<name>A0A5M9MAN0_9EURO</name>